<dbReference type="GO" id="GO:0005524">
    <property type="term" value="F:ATP binding"/>
    <property type="evidence" value="ECO:0007669"/>
    <property type="project" value="UniProtKB-KW"/>
</dbReference>
<evidence type="ECO:0000313" key="5">
    <source>
        <dbReference type="EMBL" id="BAQ23293.1"/>
    </source>
</evidence>
<dbReference type="SMART" id="SM00382">
    <property type="entry name" value="AAA"/>
    <property type="match status" value="1"/>
</dbReference>
<evidence type="ECO:0000259" key="4">
    <source>
        <dbReference type="PROSITE" id="PS50893"/>
    </source>
</evidence>
<dbReference type="AlphaFoldDB" id="A0A1L7LGI3"/>
<gene>
    <name evidence="5" type="ORF">SRT_00320</name>
</gene>
<dbReference type="Gene3D" id="3.40.50.300">
    <property type="entry name" value="P-loop containing nucleotide triphosphate hydrolases"/>
    <property type="match status" value="1"/>
</dbReference>
<dbReference type="Pfam" id="PF00005">
    <property type="entry name" value="ABC_tran"/>
    <property type="match status" value="1"/>
</dbReference>
<dbReference type="InterPro" id="IPR027417">
    <property type="entry name" value="P-loop_NTPase"/>
</dbReference>
<dbReference type="PANTHER" id="PTHR42711:SF13">
    <property type="entry name" value="ABC TRANSPORTER, ATP-BINDING PROTEIN"/>
    <property type="match status" value="1"/>
</dbReference>
<dbReference type="InterPro" id="IPR050763">
    <property type="entry name" value="ABC_transporter_ATP-binding"/>
</dbReference>
<keyword evidence="3 5" id="KW-0067">ATP-binding</keyword>
<dbReference type="PANTHER" id="PTHR42711">
    <property type="entry name" value="ABC TRANSPORTER ATP-BINDING PROTEIN"/>
    <property type="match status" value="1"/>
</dbReference>
<keyword evidence="6" id="KW-1185">Reference proteome</keyword>
<dbReference type="InterPro" id="IPR003593">
    <property type="entry name" value="AAA+_ATPase"/>
</dbReference>
<dbReference type="InterPro" id="IPR003439">
    <property type="entry name" value="ABC_transporter-like_ATP-bd"/>
</dbReference>
<evidence type="ECO:0000313" key="6">
    <source>
        <dbReference type="Proteomes" id="UP000217758"/>
    </source>
</evidence>
<proteinExistence type="predicted"/>
<dbReference type="EMBL" id="AP014612">
    <property type="protein sequence ID" value="BAQ23293.1"/>
    <property type="molecule type" value="Genomic_DNA"/>
</dbReference>
<keyword evidence="2" id="KW-0547">Nucleotide-binding</keyword>
<dbReference type="SUPFAM" id="SSF52540">
    <property type="entry name" value="P-loop containing nucleoside triphosphate hydrolases"/>
    <property type="match status" value="1"/>
</dbReference>
<dbReference type="Proteomes" id="UP000217758">
    <property type="component" value="Chromosome"/>
</dbReference>
<evidence type="ECO:0000256" key="2">
    <source>
        <dbReference type="ARBA" id="ARBA00022741"/>
    </source>
</evidence>
<evidence type="ECO:0000256" key="1">
    <source>
        <dbReference type="ARBA" id="ARBA00022448"/>
    </source>
</evidence>
<accession>A0A1L7LGI3</accession>
<dbReference type="KEGG" id="strg:SRT_00320"/>
<dbReference type="CDD" id="cd03230">
    <property type="entry name" value="ABC_DR_subfamily_A"/>
    <property type="match status" value="1"/>
</dbReference>
<evidence type="ECO:0000256" key="3">
    <source>
        <dbReference type="ARBA" id="ARBA00022840"/>
    </source>
</evidence>
<name>A0A1L7LGI3_9STRE</name>
<dbReference type="GO" id="GO:0016887">
    <property type="term" value="F:ATP hydrolysis activity"/>
    <property type="evidence" value="ECO:0007669"/>
    <property type="project" value="InterPro"/>
</dbReference>
<organism evidence="5 6">
    <name type="scientific">Streptococcus troglodytae</name>
    <dbReference type="NCBI Taxonomy" id="1111760"/>
    <lineage>
        <taxon>Bacteria</taxon>
        <taxon>Bacillati</taxon>
        <taxon>Bacillota</taxon>
        <taxon>Bacilli</taxon>
        <taxon>Lactobacillales</taxon>
        <taxon>Streptococcaceae</taxon>
        <taxon>Streptococcus</taxon>
    </lineage>
</organism>
<protein>
    <submittedName>
        <fullName evidence="5">Nod factor export ATP-binding protein I</fullName>
    </submittedName>
</protein>
<feature type="domain" description="ABC transporter" evidence="4">
    <location>
        <begin position="1"/>
        <end position="196"/>
    </location>
</feature>
<reference evidence="5 6" key="1">
    <citation type="journal article" date="2016" name="Microbiol. Immunol.">
        <title>Complete genome sequence of Streptococcus troglodytae TKU31 isolated from the oral cavity of a chimpanzee (Pan troglodytes).</title>
        <authorList>
            <person name="Okamoto M."/>
            <person name="Naito M."/>
            <person name="Miyanohara M."/>
            <person name="Imai S."/>
            <person name="Nomura Y."/>
            <person name="Saito W."/>
            <person name="Momoi Y."/>
            <person name="Takada K."/>
            <person name="Miyabe-Nishiwaki T."/>
            <person name="Tomonaga M."/>
            <person name="Hanada N."/>
        </authorList>
    </citation>
    <scope>NUCLEOTIDE SEQUENCE [LARGE SCALE GENOMIC DNA]</scope>
    <source>
        <strain evidence="6">TKU 31</strain>
    </source>
</reference>
<dbReference type="PROSITE" id="PS50893">
    <property type="entry name" value="ABC_TRANSPORTER_2"/>
    <property type="match status" value="1"/>
</dbReference>
<keyword evidence="1" id="KW-0813">Transport</keyword>
<sequence>MGPSGSGKTTTINILTGQLEADAGKASILGKPVNRLLPEDLAKFGLVTDSSGYYEKLTMYDNLLFYKRFYKVKQAVLDEILKRFGLYEHRNTLAEKLSIGMRQRMLLVRALIKNPKILFLDEPTSGLDPTMSRKIHQLLLQLKKSGTTIFLTTHDMQEASLLCDNLVLLNRGEIIEQGSPADLVKKYNRQKKIQVTYSDGSEKIFFLKDLSTIDHQDQIETLHTCEPTLEEIFLKLTGGKLSD</sequence>